<evidence type="ECO:0000256" key="3">
    <source>
        <dbReference type="ARBA" id="ARBA00022574"/>
    </source>
</evidence>
<dbReference type="InterPro" id="IPR015943">
    <property type="entry name" value="WD40/YVTN_repeat-like_dom_sf"/>
</dbReference>
<dbReference type="Gene3D" id="2.130.10.10">
    <property type="entry name" value="YVTN repeat-like/Quinoprotein amine dehydrogenase"/>
    <property type="match status" value="1"/>
</dbReference>
<dbReference type="EMBL" id="JAESVG020000003">
    <property type="protein sequence ID" value="KAG8628647.1"/>
    <property type="molecule type" value="Genomic_DNA"/>
</dbReference>
<feature type="region of interest" description="Disordered" evidence="6">
    <location>
        <begin position="82"/>
        <end position="136"/>
    </location>
</feature>
<dbReference type="InterPro" id="IPR036322">
    <property type="entry name" value="WD40_repeat_dom_sf"/>
</dbReference>
<dbReference type="AlphaFoldDB" id="A0A8K0L454"/>
<keyword evidence="3" id="KW-0853">WD repeat</keyword>
<protein>
    <recommendedName>
        <fullName evidence="9">WD40 repeat-like protein</fullName>
    </recommendedName>
</protein>
<dbReference type="PANTHER" id="PTHR18359:SF0">
    <property type="entry name" value="U3 SMALL NUCLEOLAR RNA-ASSOCIATED PROTEIN 18 HOMOLOG"/>
    <property type="match status" value="1"/>
</dbReference>
<feature type="compositionally biased region" description="Acidic residues" evidence="6">
    <location>
        <begin position="83"/>
        <end position="100"/>
    </location>
</feature>
<name>A0A8K0L454_9PEZI</name>
<reference evidence="7" key="1">
    <citation type="submission" date="2021-07" db="EMBL/GenBank/DDBJ databases">
        <title>Elsinoe batatas strain:CRI-CJ2 Genome sequencing and assembly.</title>
        <authorList>
            <person name="Huang L."/>
        </authorList>
    </citation>
    <scope>NUCLEOTIDE SEQUENCE</scope>
    <source>
        <strain evidence="7">CRI-CJ2</strain>
    </source>
</reference>
<dbReference type="SUPFAM" id="SSF50978">
    <property type="entry name" value="WD40 repeat-like"/>
    <property type="match status" value="1"/>
</dbReference>
<feature type="compositionally biased region" description="Low complexity" evidence="6">
    <location>
        <begin position="218"/>
        <end position="238"/>
    </location>
</feature>
<organism evidence="7 8">
    <name type="scientific">Elsinoe batatas</name>
    <dbReference type="NCBI Taxonomy" id="2601811"/>
    <lineage>
        <taxon>Eukaryota</taxon>
        <taxon>Fungi</taxon>
        <taxon>Dikarya</taxon>
        <taxon>Ascomycota</taxon>
        <taxon>Pezizomycotina</taxon>
        <taxon>Dothideomycetes</taxon>
        <taxon>Dothideomycetidae</taxon>
        <taxon>Myriangiales</taxon>
        <taxon>Elsinoaceae</taxon>
        <taxon>Elsinoe</taxon>
    </lineage>
</organism>
<dbReference type="Proteomes" id="UP000809789">
    <property type="component" value="Unassembled WGS sequence"/>
</dbReference>
<dbReference type="GO" id="GO:0006364">
    <property type="term" value="P:rRNA processing"/>
    <property type="evidence" value="ECO:0007669"/>
    <property type="project" value="UniProtKB-KW"/>
</dbReference>
<dbReference type="GO" id="GO:0032040">
    <property type="term" value="C:small-subunit processome"/>
    <property type="evidence" value="ECO:0007669"/>
    <property type="project" value="TreeGrafter"/>
</dbReference>
<accession>A0A8K0L454</accession>
<keyword evidence="8" id="KW-1185">Reference proteome</keyword>
<evidence type="ECO:0000256" key="6">
    <source>
        <dbReference type="SAM" id="MobiDB-lite"/>
    </source>
</evidence>
<keyword evidence="2" id="KW-0698">rRNA processing</keyword>
<keyword evidence="4" id="KW-0677">Repeat</keyword>
<proteinExistence type="predicted"/>
<dbReference type="InterPro" id="IPR045161">
    <property type="entry name" value="Utp18"/>
</dbReference>
<dbReference type="PANTHER" id="PTHR18359">
    <property type="entry name" value="WD-REPEAT PROTEIN-RELATED"/>
    <property type="match status" value="1"/>
</dbReference>
<evidence type="ECO:0000256" key="1">
    <source>
        <dbReference type="ARBA" id="ARBA00004604"/>
    </source>
</evidence>
<evidence type="ECO:0000256" key="5">
    <source>
        <dbReference type="ARBA" id="ARBA00023242"/>
    </source>
</evidence>
<evidence type="ECO:0008006" key="9">
    <source>
        <dbReference type="Google" id="ProtNLM"/>
    </source>
</evidence>
<feature type="region of interest" description="Disordered" evidence="6">
    <location>
        <begin position="195"/>
        <end position="269"/>
    </location>
</feature>
<comment type="caution">
    <text evidence="7">The sequence shown here is derived from an EMBL/GenBank/DDBJ whole genome shotgun (WGS) entry which is preliminary data.</text>
</comment>
<gene>
    <name evidence="7" type="ORF">KVT40_002512</name>
</gene>
<evidence type="ECO:0000256" key="2">
    <source>
        <dbReference type="ARBA" id="ARBA00022552"/>
    </source>
</evidence>
<evidence type="ECO:0000256" key="4">
    <source>
        <dbReference type="ARBA" id="ARBA00022737"/>
    </source>
</evidence>
<evidence type="ECO:0000313" key="7">
    <source>
        <dbReference type="EMBL" id="KAG8628647.1"/>
    </source>
</evidence>
<dbReference type="GO" id="GO:0034388">
    <property type="term" value="C:Pwp2p-containing subcomplex of 90S preribosome"/>
    <property type="evidence" value="ECO:0007669"/>
    <property type="project" value="TreeGrafter"/>
</dbReference>
<comment type="subcellular location">
    <subcellularLocation>
        <location evidence="1">Nucleus</location>
        <location evidence="1">Nucleolus</location>
    </subcellularLocation>
</comment>
<feature type="region of interest" description="Disordered" evidence="6">
    <location>
        <begin position="1"/>
        <end position="21"/>
    </location>
</feature>
<dbReference type="OrthoDB" id="1935146at2759"/>
<evidence type="ECO:0000313" key="8">
    <source>
        <dbReference type="Proteomes" id="UP000809789"/>
    </source>
</evidence>
<sequence>MSTKTKVNTKNKHYEPEVDNPALDVITASRKRIMEGDSDDSDMEIDEGERELERMIFGDSQTFRNNIKGFGQQEKALVLAKEDNEDGDDDEDMEGMDDSDLFFTDTAGSAFPQSAHADGDIRDDSDDAMDGTTNFRKPAWYDSDDERISVSLASVPRLRKLRTTVDEDVVSGKEYIKRLRKQYILLHPTPDWATEAFAQPPTKKRRLSASSDEDSDTDFSTAPLSSLLRSSESLTRTSSKSKKRKLAPTTLNIQRTPDLSPAHHGPVSTLTHHPALPLLIASSHSTLHLHHLLPSPPAENPNPLLTSLHLKSIPLSTVLFHPTLPKIYLSSRRPYFHTWDLSSGHVRKTTRLLLPSGRKEKSFETLRLSPCGTYLAVLGSSKKGGEIHLLSAETHQLLHTVRVEGNNGVTDFQFWRDGRGVAILAKNGEVTEWDMASETVVARWQDEGAVGATVLALGGESGQAGKGAVIGSDRWVAVGSQSGVVNIYDRREWYATWHAGGRKGPVVGTAPKPKRTLEQLTTPVSCLVFDRGGGVLAVASRWKKDALRLVHLPSCTVYRNWPTKATPLGRVGGVVFGEVGGDGVGKGEGALGLWVGNEAGRVRGWEIRV</sequence>
<keyword evidence="5" id="KW-0539">Nucleus</keyword>